<evidence type="ECO:0000256" key="2">
    <source>
        <dbReference type="ARBA" id="ARBA00023295"/>
    </source>
</evidence>
<dbReference type="Gene3D" id="3.90.245.10">
    <property type="entry name" value="Ribonucleoside hydrolase-like"/>
    <property type="match status" value="1"/>
</dbReference>
<dbReference type="Proteomes" id="UP000070299">
    <property type="component" value="Unassembled WGS sequence"/>
</dbReference>
<reference evidence="5" key="1">
    <citation type="submission" date="2016-02" db="EMBL/GenBank/DDBJ databases">
        <authorList>
            <person name="Schultz-Johansen M."/>
            <person name="Glaring M.A."/>
            <person name="Bech P.K."/>
            <person name="Stougaard P."/>
        </authorList>
    </citation>
    <scope>NUCLEOTIDE SEQUENCE [LARGE SCALE GENOMIC DNA]</scope>
    <source>
        <strain evidence="5">S66</strain>
    </source>
</reference>
<proteinExistence type="predicted"/>
<dbReference type="SUPFAM" id="SSF53590">
    <property type="entry name" value="Nucleoside hydrolase"/>
    <property type="match status" value="1"/>
</dbReference>
<evidence type="ECO:0000313" key="4">
    <source>
        <dbReference type="EMBL" id="KXI28052.1"/>
    </source>
</evidence>
<name>A0A135ZYJ2_9ALTE</name>
<dbReference type="OrthoDB" id="9797882at2"/>
<gene>
    <name evidence="4" type="ORF">AX660_16820</name>
</gene>
<dbReference type="STRING" id="1799789.AX660_16820"/>
<dbReference type="CDD" id="cd02650">
    <property type="entry name" value="nuc_hydro_CaPnhB"/>
    <property type="match status" value="1"/>
</dbReference>
<sequence length="315" mass="34411">MSHKIILDTDPGIDDAMAIFFAFQSPEIEVLGLTTVFGNVPVEMAAQNALTLCELAGKDIPVCKGVSRAWVGKESTYAHFVHGDDGFGNINFPPATKAKLDPRSSAQFIVDMARQYPGEVTIVAIGPLGNLALALRLEPELPKLIKGVSIMGGAAFVQGNVTPVAEANIWNDAYAAEIVFAADWEVTMFGLDVTLQVPFSLEFLNKLKACNQKFGGFVHDAAQFYVEFYSEHRADKVCFFHDTMPLAHLVDPTLFEFQVGHARVSTDPLNIGQTSIAPVNSTTSADWLNARQIKVATQVDIQRITQLYLDTYARA</sequence>
<dbReference type="GO" id="GO:0008477">
    <property type="term" value="F:purine nucleosidase activity"/>
    <property type="evidence" value="ECO:0007669"/>
    <property type="project" value="TreeGrafter"/>
</dbReference>
<dbReference type="PANTHER" id="PTHR12304:SF4">
    <property type="entry name" value="URIDINE NUCLEOSIDASE"/>
    <property type="match status" value="1"/>
</dbReference>
<dbReference type="InterPro" id="IPR023186">
    <property type="entry name" value="IUNH"/>
</dbReference>
<accession>A0A135ZYJ2</accession>
<keyword evidence="5" id="KW-1185">Reference proteome</keyword>
<dbReference type="EMBL" id="LSNE01000007">
    <property type="protein sequence ID" value="KXI28052.1"/>
    <property type="molecule type" value="Genomic_DNA"/>
</dbReference>
<dbReference type="RefSeq" id="WP_068377995.1">
    <property type="nucleotide sequence ID" value="NZ_LSNE01000007.1"/>
</dbReference>
<dbReference type="Pfam" id="PF01156">
    <property type="entry name" value="IU_nuc_hydro"/>
    <property type="match status" value="1"/>
</dbReference>
<dbReference type="PANTHER" id="PTHR12304">
    <property type="entry name" value="INOSINE-URIDINE PREFERRING NUCLEOSIDE HYDROLASE"/>
    <property type="match status" value="1"/>
</dbReference>
<comment type="caution">
    <text evidence="4">The sequence shown here is derived from an EMBL/GenBank/DDBJ whole genome shotgun (WGS) entry which is preliminary data.</text>
</comment>
<dbReference type="GO" id="GO:0006152">
    <property type="term" value="P:purine nucleoside catabolic process"/>
    <property type="evidence" value="ECO:0007669"/>
    <property type="project" value="TreeGrafter"/>
</dbReference>
<organism evidence="4 5">
    <name type="scientific">Paraglaciecola hydrolytica</name>
    <dbReference type="NCBI Taxonomy" id="1799789"/>
    <lineage>
        <taxon>Bacteria</taxon>
        <taxon>Pseudomonadati</taxon>
        <taxon>Pseudomonadota</taxon>
        <taxon>Gammaproteobacteria</taxon>
        <taxon>Alteromonadales</taxon>
        <taxon>Alteromonadaceae</taxon>
        <taxon>Paraglaciecola</taxon>
    </lineage>
</organism>
<protein>
    <submittedName>
        <fullName evidence="4">Nucleoside hydrolase</fullName>
    </submittedName>
</protein>
<feature type="domain" description="Inosine/uridine-preferring nucleoside hydrolase" evidence="3">
    <location>
        <begin position="5"/>
        <end position="304"/>
    </location>
</feature>
<evidence type="ECO:0000256" key="1">
    <source>
        <dbReference type="ARBA" id="ARBA00022801"/>
    </source>
</evidence>
<dbReference type="InterPro" id="IPR036452">
    <property type="entry name" value="Ribo_hydro-like"/>
</dbReference>
<keyword evidence="2" id="KW-0326">Glycosidase</keyword>
<dbReference type="GO" id="GO:0005829">
    <property type="term" value="C:cytosol"/>
    <property type="evidence" value="ECO:0007669"/>
    <property type="project" value="TreeGrafter"/>
</dbReference>
<keyword evidence="1 4" id="KW-0378">Hydrolase</keyword>
<dbReference type="AlphaFoldDB" id="A0A135ZYJ2"/>
<dbReference type="InterPro" id="IPR001910">
    <property type="entry name" value="Inosine/uridine_hydrolase_dom"/>
</dbReference>
<evidence type="ECO:0000313" key="5">
    <source>
        <dbReference type="Proteomes" id="UP000070299"/>
    </source>
</evidence>
<evidence type="ECO:0000259" key="3">
    <source>
        <dbReference type="Pfam" id="PF01156"/>
    </source>
</evidence>